<feature type="compositionally biased region" description="Pro residues" evidence="2">
    <location>
        <begin position="676"/>
        <end position="686"/>
    </location>
</feature>
<dbReference type="SUPFAM" id="SSF52047">
    <property type="entry name" value="RNI-like"/>
    <property type="match status" value="2"/>
</dbReference>
<dbReference type="EMBL" id="HBJA01110810">
    <property type="protein sequence ID" value="CAE0826951.1"/>
    <property type="molecule type" value="Transcribed_RNA"/>
</dbReference>
<gene>
    <name evidence="3" type="ORF">EGYM00163_LOCUS38212</name>
    <name evidence="4" type="ORF">EGYM00163_LOCUS38213</name>
</gene>
<dbReference type="PANTHER" id="PTHR13318">
    <property type="entry name" value="PARTNER OF PAIRED, ISOFORM B-RELATED"/>
    <property type="match status" value="1"/>
</dbReference>
<evidence type="ECO:0000313" key="4">
    <source>
        <dbReference type="EMBL" id="CAE0826952.1"/>
    </source>
</evidence>
<reference evidence="3" key="1">
    <citation type="submission" date="2021-01" db="EMBL/GenBank/DDBJ databases">
        <authorList>
            <person name="Corre E."/>
            <person name="Pelletier E."/>
            <person name="Niang G."/>
            <person name="Scheremetjew M."/>
            <person name="Finn R."/>
            <person name="Kale V."/>
            <person name="Holt S."/>
            <person name="Cochrane G."/>
            <person name="Meng A."/>
            <person name="Brown T."/>
            <person name="Cohen L."/>
        </authorList>
    </citation>
    <scope>NUCLEOTIDE SEQUENCE</scope>
    <source>
        <strain evidence="3">CCMP1594</strain>
    </source>
</reference>
<dbReference type="AlphaFoldDB" id="A0A6T2EV68"/>
<dbReference type="GO" id="GO:0019005">
    <property type="term" value="C:SCF ubiquitin ligase complex"/>
    <property type="evidence" value="ECO:0007669"/>
    <property type="project" value="TreeGrafter"/>
</dbReference>
<dbReference type="Gene3D" id="3.80.10.10">
    <property type="entry name" value="Ribonuclease Inhibitor"/>
    <property type="match status" value="2"/>
</dbReference>
<dbReference type="InterPro" id="IPR032675">
    <property type="entry name" value="LRR_dom_sf"/>
</dbReference>
<feature type="region of interest" description="Disordered" evidence="2">
    <location>
        <begin position="595"/>
        <end position="686"/>
    </location>
</feature>
<feature type="compositionally biased region" description="Pro residues" evidence="2">
    <location>
        <begin position="638"/>
        <end position="652"/>
    </location>
</feature>
<feature type="coiled-coil region" evidence="1">
    <location>
        <begin position="79"/>
        <end position="106"/>
    </location>
</feature>
<protein>
    <submittedName>
        <fullName evidence="3">Uncharacterized protein</fullName>
    </submittedName>
</protein>
<dbReference type="SMART" id="SM00367">
    <property type="entry name" value="LRR_CC"/>
    <property type="match status" value="6"/>
</dbReference>
<dbReference type="GO" id="GO:0031146">
    <property type="term" value="P:SCF-dependent proteasomal ubiquitin-dependent protein catabolic process"/>
    <property type="evidence" value="ECO:0007669"/>
    <property type="project" value="TreeGrafter"/>
</dbReference>
<organism evidence="3">
    <name type="scientific">Eutreptiella gymnastica</name>
    <dbReference type="NCBI Taxonomy" id="73025"/>
    <lineage>
        <taxon>Eukaryota</taxon>
        <taxon>Discoba</taxon>
        <taxon>Euglenozoa</taxon>
        <taxon>Euglenida</taxon>
        <taxon>Spirocuta</taxon>
        <taxon>Euglenophyceae</taxon>
        <taxon>Eutreptiales</taxon>
        <taxon>Eutreptiaceae</taxon>
        <taxon>Eutreptiella</taxon>
    </lineage>
</organism>
<name>A0A6T2EV68_9EUGL</name>
<accession>A0A6T2EV68</accession>
<dbReference type="EMBL" id="HBJA01110811">
    <property type="protein sequence ID" value="CAE0826952.1"/>
    <property type="molecule type" value="Transcribed_RNA"/>
</dbReference>
<keyword evidence="1" id="KW-0175">Coiled coil</keyword>
<proteinExistence type="predicted"/>
<evidence type="ECO:0000256" key="1">
    <source>
        <dbReference type="SAM" id="Coils"/>
    </source>
</evidence>
<evidence type="ECO:0000313" key="3">
    <source>
        <dbReference type="EMBL" id="CAE0826951.1"/>
    </source>
</evidence>
<dbReference type="InterPro" id="IPR006553">
    <property type="entry name" value="Leu-rich_rpt_Cys-con_subtyp"/>
</dbReference>
<evidence type="ECO:0000256" key="2">
    <source>
        <dbReference type="SAM" id="MobiDB-lite"/>
    </source>
</evidence>
<sequence>MEVDNDTGPVDYRKETILQRQRIQELEAQLKVANNTINMLQYELDKKVKTMDVISKELSTKRHALDNASGQMEGLSHDLKSTQNLSDQLMSNLKRKQNENAQLSNLLDTPSTQYMHCCFEMGITPNPKLLKSLHHDPAIQCPDPLTYEELNALVDVMNTRSTINTSHWREFDSLSFTLVSDDCYPLLSDLILGMPSLTRLQLFNASDRGLQTIFATLQQVDWISSLSLPNSTMGDTTVLMLFDTVQQRQNFQDSIPRIATAQGVVALRDSTMQTSIMTGPDQAMLPQQLFMAELDLRNVVLQVETFGVIRSPVLRTLSLENQECLTDPCLHGILTGCPVLQVLNLNRCTGLTNVAMTLVNKLRPNIFHVALEGCPNITEVCLNHVTKLNVDWYGTLVLQCPKLTEIPTRITSFALQKMDCPQLCRLHLLNISLSHRELSVLAEGCAKSLVELAVPGCRLTNISRLTSHTRRLQNLSFHSAKGIKDADMDALPSTLVWLDLSYCFFLTDVGIAKLADRCPNLISLSLKGCSNLTDEALAALGRGCLKLKELNLLQCKKCSISRVERLVSAGVTNILFDGFLPLPGETMGAVEMRLAQSGARSPRRQVSSLIGEQAPINRPPLPRSYPSPISTSKGDTPGPTPGPSASPGPVTPSPRTANAVNVPSRRPFDSQGLNSPVPPHSPAPPN</sequence>